<feature type="domain" description="Transcription factor tau subunit sfc3/Tfc3 C-terminal" evidence="2">
    <location>
        <begin position="841"/>
        <end position="948"/>
    </location>
</feature>
<dbReference type="EMBL" id="PYWC01000095">
    <property type="protein sequence ID" value="PWW72726.1"/>
    <property type="molecule type" value="Genomic_DNA"/>
</dbReference>
<feature type="compositionally biased region" description="Polar residues" evidence="1">
    <location>
        <begin position="282"/>
        <end position="291"/>
    </location>
</feature>
<dbReference type="STRING" id="42249.A0A317SH49"/>
<reference evidence="3 4" key="1">
    <citation type="submission" date="2018-03" db="EMBL/GenBank/DDBJ databases">
        <title>Genomes of Pezizomycetes fungi and the evolution of truffles.</title>
        <authorList>
            <person name="Murat C."/>
            <person name="Payen T."/>
            <person name="Noel B."/>
            <person name="Kuo A."/>
            <person name="Martin F.M."/>
        </authorList>
    </citation>
    <scope>NUCLEOTIDE SEQUENCE [LARGE SCALE GENOMIC DNA]</scope>
    <source>
        <strain evidence="3">091103-1</strain>
    </source>
</reference>
<dbReference type="AlphaFoldDB" id="A0A317SH49"/>
<dbReference type="OrthoDB" id="5403573at2759"/>
<feature type="compositionally biased region" description="Basic residues" evidence="1">
    <location>
        <begin position="761"/>
        <end position="772"/>
    </location>
</feature>
<dbReference type="InterPro" id="IPR046488">
    <property type="entry name" value="Sfc3/Tfc3_C"/>
</dbReference>
<feature type="region of interest" description="Disordered" evidence="1">
    <location>
        <begin position="189"/>
        <end position="343"/>
    </location>
</feature>
<keyword evidence="4" id="KW-1185">Reference proteome</keyword>
<protein>
    <recommendedName>
        <fullName evidence="2">Transcription factor tau subunit sfc3/Tfc3 C-terminal domain-containing protein</fullName>
    </recommendedName>
</protein>
<organism evidence="3 4">
    <name type="scientific">Tuber magnatum</name>
    <name type="common">white Piedmont truffle</name>
    <dbReference type="NCBI Taxonomy" id="42249"/>
    <lineage>
        <taxon>Eukaryota</taxon>
        <taxon>Fungi</taxon>
        <taxon>Dikarya</taxon>
        <taxon>Ascomycota</taxon>
        <taxon>Pezizomycotina</taxon>
        <taxon>Pezizomycetes</taxon>
        <taxon>Pezizales</taxon>
        <taxon>Tuberaceae</taxon>
        <taxon>Tuber</taxon>
    </lineage>
</organism>
<feature type="compositionally biased region" description="Basic residues" evidence="1">
    <location>
        <begin position="263"/>
        <end position="277"/>
    </location>
</feature>
<evidence type="ECO:0000313" key="4">
    <source>
        <dbReference type="Proteomes" id="UP000246991"/>
    </source>
</evidence>
<dbReference type="Proteomes" id="UP000246991">
    <property type="component" value="Unassembled WGS sequence"/>
</dbReference>
<gene>
    <name evidence="3" type="ORF">C7212DRAFT_354475</name>
</gene>
<feature type="compositionally biased region" description="Basic and acidic residues" evidence="1">
    <location>
        <begin position="219"/>
        <end position="233"/>
    </location>
</feature>
<comment type="caution">
    <text evidence="3">The sequence shown here is derived from an EMBL/GenBank/DDBJ whole genome shotgun (WGS) entry which is preliminary data.</text>
</comment>
<sequence>MYNTIGSFYYRPMDQILHRLTDYPQQSQPPQYMHLAIIRETGISGRQTHYRYFSYRWHQELVAEGVAVQPWGPAIKKKGSKQVSHGAITQVTEIPLSLDEYGFPAPNTSRFLKSDGSATLAESQWEGKKSERLDSLKAQFRVLRNKAGEEQLDWKNSSPRGGRPRKYEKGKEPYLAAKRRAEARRIIAERATGSAEPDGADPDGATRGGSLSNETEGDASEREPPPKRSRVEELLNQEDPEPPPPPKRRGRPPGVKNGEGKKRQAAKKREKRPKVVPKKSTEGSGVTQKAQEPQFGPTGAEPERDLRENLGSLGKRKAKTAGGKTGRAKRRKATGQADPPEDDGVIIYDSIVVRPSTEIAPDTRMTDGAEPVLAGPVPESVGQPVSQPSKEPAGVVDGVQLEIEHLDVEGNDSYGSIGGMLAISRQQVVLDLLKENSGVFPSGNELRHAYSKRYQKSNPKAGVCDRRLIRGVVQSLQCRKMAYQITFDFISSRGIFITKKLLVDSRLTPDSPLVDDMVREMIAADGNLWFPPNTELHEDIQERFVQPPSWSLSKPRKSEEVEFDRVYPTSVSELKQKREARAMERAATKAAKLSVVARPRGRPRTYPVDEVFNHRAGGKFTDQQREEAANRRRAELKAEKELMKLNHRYRTKDTNIDPCDPSPIVDGLPSRVWWNEFVERDLNEPRDTDPFLQQIYDIERWEKAVGPEGLRMMAEKADGMVMINLFAPPVEKGDNFVQMPVTNMDNRITAPDFSAPSPAGPKKRGPKPRPKKIRNDPAKARTVDVLMGERPAKRKRRRPGTYEKPLTRRDRAMAAIRGNQLKPSDAELLTEVPPRRFQFRNQYIIPKEDEDTLLIAVIIVRTIFGGWDRKIHWDLLTKALPQHSVITLQRRWPRVRDTHKAHMKKLQAEFEDMFLEAYESGEVPPFDLDDPSSFDLLFHVNWFRENLELPE</sequence>
<dbReference type="Pfam" id="PF20222">
    <property type="entry name" value="DUF6581"/>
    <property type="match status" value="1"/>
</dbReference>
<accession>A0A317SH49</accession>
<name>A0A317SH49_9PEZI</name>
<evidence type="ECO:0000256" key="1">
    <source>
        <dbReference type="SAM" id="MobiDB-lite"/>
    </source>
</evidence>
<feature type="region of interest" description="Disordered" evidence="1">
    <location>
        <begin position="151"/>
        <end position="177"/>
    </location>
</feature>
<evidence type="ECO:0000259" key="2">
    <source>
        <dbReference type="Pfam" id="PF20222"/>
    </source>
</evidence>
<evidence type="ECO:0000313" key="3">
    <source>
        <dbReference type="EMBL" id="PWW72726.1"/>
    </source>
</evidence>
<proteinExistence type="predicted"/>
<feature type="region of interest" description="Disordered" evidence="1">
    <location>
        <begin position="747"/>
        <end position="782"/>
    </location>
</feature>
<feature type="compositionally biased region" description="Basic and acidic residues" evidence="1">
    <location>
        <begin position="773"/>
        <end position="782"/>
    </location>
</feature>